<evidence type="ECO:0000313" key="4">
    <source>
        <dbReference type="EMBL" id="KRH91883.1"/>
    </source>
</evidence>
<proteinExistence type="inferred from homology"/>
<keyword evidence="2 4" id="KW-0689">Ribosomal protein</keyword>
<dbReference type="Gene3D" id="4.10.960.10">
    <property type="entry name" value="Ribosomal protein L3, domain 3"/>
    <property type="match status" value="1"/>
</dbReference>
<evidence type="ECO:0000256" key="1">
    <source>
        <dbReference type="ARBA" id="ARBA00006540"/>
    </source>
</evidence>
<evidence type="ECO:0000313" key="5">
    <source>
        <dbReference type="Proteomes" id="UP000051530"/>
    </source>
</evidence>
<dbReference type="Gene3D" id="3.30.1430.10">
    <property type="match status" value="1"/>
</dbReference>
<dbReference type="Pfam" id="PF00297">
    <property type="entry name" value="Ribosomal_L3"/>
    <property type="match status" value="1"/>
</dbReference>
<dbReference type="GO" id="GO:0003735">
    <property type="term" value="F:structural constituent of ribosome"/>
    <property type="evidence" value="ECO:0007669"/>
    <property type="project" value="InterPro"/>
</dbReference>
<dbReference type="GO" id="GO:0006412">
    <property type="term" value="P:translation"/>
    <property type="evidence" value="ECO:0007669"/>
    <property type="project" value="InterPro"/>
</dbReference>
<reference evidence="4 5" key="1">
    <citation type="submission" date="2015-07" db="EMBL/GenBank/DDBJ databases">
        <title>The genome of Pseudoloma neurophilia, a relevant intracellular parasite of the zebrafish.</title>
        <authorList>
            <person name="Ndikumana S."/>
            <person name="Pelin A."/>
            <person name="Sanders J."/>
            <person name="Corradi N."/>
        </authorList>
    </citation>
    <scope>NUCLEOTIDE SEQUENCE [LARGE SCALE GENOMIC DNA]</scope>
    <source>
        <strain evidence="4 5">MK1</strain>
    </source>
</reference>
<organism evidence="4 5">
    <name type="scientific">Pseudoloma neurophilia</name>
    <dbReference type="NCBI Taxonomy" id="146866"/>
    <lineage>
        <taxon>Eukaryota</taxon>
        <taxon>Fungi</taxon>
        <taxon>Fungi incertae sedis</taxon>
        <taxon>Microsporidia</taxon>
        <taxon>Pseudoloma</taxon>
    </lineage>
</organism>
<feature type="non-terminal residue" evidence="4">
    <location>
        <position position="213"/>
    </location>
</feature>
<evidence type="ECO:0000256" key="3">
    <source>
        <dbReference type="ARBA" id="ARBA00023274"/>
    </source>
</evidence>
<feature type="non-terminal residue" evidence="4">
    <location>
        <position position="1"/>
    </location>
</feature>
<comment type="caution">
    <text evidence="4">The sequence shown here is derived from an EMBL/GenBank/DDBJ whole genome shotgun (WGS) entry which is preliminary data.</text>
</comment>
<dbReference type="EMBL" id="LGUB01001427">
    <property type="protein sequence ID" value="KRH91883.1"/>
    <property type="molecule type" value="Genomic_DNA"/>
</dbReference>
<dbReference type="InterPro" id="IPR000597">
    <property type="entry name" value="Ribosomal_uL3"/>
</dbReference>
<dbReference type="Proteomes" id="UP000051530">
    <property type="component" value="Unassembled WGS sequence"/>
</dbReference>
<dbReference type="PANTHER" id="PTHR11363:SF5">
    <property type="entry name" value="LARGE RIBOSOMAL SUBUNIT PROTEIN UL3"/>
    <property type="match status" value="1"/>
</dbReference>
<keyword evidence="5" id="KW-1185">Reference proteome</keyword>
<gene>
    <name evidence="4" type="ORF">M153_200650001</name>
</gene>
<name>A0A0R0M0J9_9MICR</name>
<accession>A0A0R0M0J9</accession>
<dbReference type="InterPro" id="IPR009000">
    <property type="entry name" value="Transl_B-barrel_sf"/>
</dbReference>
<dbReference type="PANTHER" id="PTHR11363">
    <property type="entry name" value="60S RIBOSOMAL PROTEIN L3-RELATED"/>
    <property type="match status" value="1"/>
</dbReference>
<dbReference type="AlphaFoldDB" id="A0A0R0M0J9"/>
<dbReference type="OrthoDB" id="1611972at2759"/>
<dbReference type="GO" id="GO:0003723">
    <property type="term" value="F:RNA binding"/>
    <property type="evidence" value="ECO:0007669"/>
    <property type="project" value="TreeGrafter"/>
</dbReference>
<comment type="similarity">
    <text evidence="1">Belongs to the universal ribosomal protein uL3 family.</text>
</comment>
<keyword evidence="3" id="KW-0687">Ribonucleoprotein</keyword>
<evidence type="ECO:0000256" key="2">
    <source>
        <dbReference type="ARBA" id="ARBA00022980"/>
    </source>
</evidence>
<dbReference type="InterPro" id="IPR045077">
    <property type="entry name" value="L3_arc_euk"/>
</dbReference>
<sequence>DAVTLLEAPPMKIFGIRCYTKGINGLLLKDEILSKNLDESVKARLINKYAQKKKKNTAYVEDTVDDSTLISKIDDLEKTVPTDQTVVRVLAHTQINLLKLGCKKAHILEITVNGGSLSEKFAFLKEIFGKTVSVSDVFSEQELMTISGVTKGKGFTGVIKRFGVGIQPRKSNKGIRKVACIGAWHPAGVLRTVARAGQMGCFARTMTNKKIVK</sequence>
<dbReference type="InterPro" id="IPR044892">
    <property type="entry name" value="Ribosomal_L3_dom_3_arc_sf"/>
</dbReference>
<dbReference type="SUPFAM" id="SSF50447">
    <property type="entry name" value="Translation proteins"/>
    <property type="match status" value="1"/>
</dbReference>
<protein>
    <submittedName>
        <fullName evidence="4">60S ribosomal protein L3</fullName>
    </submittedName>
</protein>
<dbReference type="GO" id="GO:0022625">
    <property type="term" value="C:cytosolic large ribosomal subunit"/>
    <property type="evidence" value="ECO:0007669"/>
    <property type="project" value="TreeGrafter"/>
</dbReference>
<dbReference type="VEuPathDB" id="MicrosporidiaDB:M153_200650001"/>